<dbReference type="Gene3D" id="3.30.2020.30">
    <property type="match status" value="1"/>
</dbReference>
<feature type="domain" description="Gamma-butyrobetaine hydroxylase-like N-terminal" evidence="4">
    <location>
        <begin position="38"/>
        <end position="131"/>
    </location>
</feature>
<gene>
    <name evidence="5" type="ORF">C7378_1829</name>
</gene>
<dbReference type="OrthoDB" id="9794178at2"/>
<dbReference type="Pfam" id="PF06155">
    <property type="entry name" value="GBBH-like_N"/>
    <property type="match status" value="1"/>
</dbReference>
<reference evidence="5 6" key="1">
    <citation type="submission" date="2019-03" db="EMBL/GenBank/DDBJ databases">
        <title>Genomic Encyclopedia of Type Strains, Phase IV (KMG-IV): sequencing the most valuable type-strain genomes for metagenomic binning, comparative biology and taxonomic classification.</title>
        <authorList>
            <person name="Goeker M."/>
        </authorList>
    </citation>
    <scope>NUCLEOTIDE SEQUENCE [LARGE SCALE GENOMIC DNA]</scope>
    <source>
        <strain evidence="5 6">DSM 103428</strain>
    </source>
</reference>
<feature type="compositionally biased region" description="Basic and acidic residues" evidence="3">
    <location>
        <begin position="74"/>
        <end position="83"/>
    </location>
</feature>
<evidence type="ECO:0000259" key="4">
    <source>
        <dbReference type="Pfam" id="PF06155"/>
    </source>
</evidence>
<dbReference type="PANTHER" id="PTHR35303">
    <property type="entry name" value="OS02G0197800 PROTEIN"/>
    <property type="match status" value="1"/>
</dbReference>
<keyword evidence="6" id="KW-1185">Reference proteome</keyword>
<name>A0A4R1L9Z9_9BACT</name>
<dbReference type="RefSeq" id="WP_131994917.1">
    <property type="nucleotide sequence ID" value="NZ_SMGK01000002.1"/>
</dbReference>
<dbReference type="AlphaFoldDB" id="A0A4R1L9Z9"/>
<dbReference type="InterPro" id="IPR038492">
    <property type="entry name" value="GBBH-like_N_sf"/>
</dbReference>
<dbReference type="InterPro" id="IPR010376">
    <property type="entry name" value="GBBH-like_N"/>
</dbReference>
<sequence>MSHEGIRFVTEEQARREEAAHKELPREATEPLKVRVQKTEGTGMEIDWKDGHKSRWTFAWLRNACPCATCHEEREKAGREPGEPKPQATSLLPMYQAPPRPDSVAPTGKYAISFHWNDGHTSGIYSWDYLRRHCVCEECTAQRTS</sequence>
<feature type="region of interest" description="Disordered" evidence="3">
    <location>
        <begin position="1"/>
        <end position="30"/>
    </location>
</feature>
<evidence type="ECO:0000256" key="3">
    <source>
        <dbReference type="SAM" id="MobiDB-lite"/>
    </source>
</evidence>
<evidence type="ECO:0000256" key="1">
    <source>
        <dbReference type="ARBA" id="ARBA00022723"/>
    </source>
</evidence>
<dbReference type="EMBL" id="SMGK01000002">
    <property type="protein sequence ID" value="TCK74207.1"/>
    <property type="molecule type" value="Genomic_DNA"/>
</dbReference>
<evidence type="ECO:0000256" key="2">
    <source>
        <dbReference type="ARBA" id="ARBA00023004"/>
    </source>
</evidence>
<evidence type="ECO:0000313" key="6">
    <source>
        <dbReference type="Proteomes" id="UP000295210"/>
    </source>
</evidence>
<evidence type="ECO:0000313" key="5">
    <source>
        <dbReference type="EMBL" id="TCK74207.1"/>
    </source>
</evidence>
<keyword evidence="2" id="KW-0408">Iron</keyword>
<dbReference type="Proteomes" id="UP000295210">
    <property type="component" value="Unassembled WGS sequence"/>
</dbReference>
<proteinExistence type="predicted"/>
<keyword evidence="1" id="KW-0479">Metal-binding</keyword>
<protein>
    <submittedName>
        <fullName evidence="5">DUF971 family protein</fullName>
    </submittedName>
</protein>
<accession>A0A4R1L9Z9</accession>
<organism evidence="5 6">
    <name type="scientific">Acidipila rosea</name>
    <dbReference type="NCBI Taxonomy" id="768535"/>
    <lineage>
        <taxon>Bacteria</taxon>
        <taxon>Pseudomonadati</taxon>
        <taxon>Acidobacteriota</taxon>
        <taxon>Terriglobia</taxon>
        <taxon>Terriglobales</taxon>
        <taxon>Acidobacteriaceae</taxon>
        <taxon>Acidipila</taxon>
    </lineage>
</organism>
<comment type="caution">
    <text evidence="5">The sequence shown here is derived from an EMBL/GenBank/DDBJ whole genome shotgun (WGS) entry which is preliminary data.</text>
</comment>
<dbReference type="GO" id="GO:0046872">
    <property type="term" value="F:metal ion binding"/>
    <property type="evidence" value="ECO:0007669"/>
    <property type="project" value="UniProtKB-KW"/>
</dbReference>
<feature type="region of interest" description="Disordered" evidence="3">
    <location>
        <begin position="74"/>
        <end position="104"/>
    </location>
</feature>